<evidence type="ECO:0000256" key="1">
    <source>
        <dbReference type="ARBA" id="ARBA00004370"/>
    </source>
</evidence>
<dbReference type="Proteomes" id="UP000054560">
    <property type="component" value="Unassembled WGS sequence"/>
</dbReference>
<dbReference type="InterPro" id="IPR004263">
    <property type="entry name" value="Exostosin"/>
</dbReference>
<keyword evidence="3 6" id="KW-0472">Membrane</keyword>
<gene>
    <name evidence="8" type="ORF">SARC_06900</name>
</gene>
<sequence>MQRASRSTSALNTLAYKPLSIVPRKGKSLRATLQWWGTVVFIIAIMPVVYVAVNLYISHPRFRSKLGYTEPTPGNSYQISISNNSSINDDNIVKLAAIKASSTKFGPRNSTHTVQQVLRQDVRGKLAEFTSKTQIAPVNALDDHHPNRTLHTKQEQHSAQYTSHTGVPDLLPYPQGREDKDASERSVYYIKPFNSGKVNHRTKQVTELDTYKITVVISTFKQPACLTKQLRIWSKCDIVHSIRVNWFEGNEDIPFNWPKLDSNGPKVILDELPDKLSYRFWPRRFVTEGVFTVDVDTFYSCTALKAAFALWKLHPKSAVGFHARQLDRHRKELWYESYSQPYPRNSLLITKGGIQHRDAYTRFFMDYYRTQRLQVDKYVTGEDYLMAFVQAIHFDPIVKFVCAGVAHSCHAECMEGKVGSLGSRTSRSRKTMLRKLFTEFGDPFVTLTGPENMLRLEAEPTPQRPMWGIRCFLDYLNEKEAPQADDCQSKPMSDNSYNCMHYFDPDHVDAEAWYNAISGPDIFILAVYIGLYMSYLSS</sequence>
<keyword evidence="2" id="KW-0808">Transferase</keyword>
<name>A0A0L0FXQ2_9EUKA</name>
<evidence type="ECO:0000313" key="9">
    <source>
        <dbReference type="Proteomes" id="UP000054560"/>
    </source>
</evidence>
<evidence type="ECO:0000256" key="5">
    <source>
        <dbReference type="SAM" id="MobiDB-lite"/>
    </source>
</evidence>
<dbReference type="InterPro" id="IPR029044">
    <property type="entry name" value="Nucleotide-diphossugar_trans"/>
</dbReference>
<keyword evidence="6" id="KW-0812">Transmembrane</keyword>
<reference evidence="8 9" key="1">
    <citation type="submission" date="2011-02" db="EMBL/GenBank/DDBJ databases">
        <title>The Genome Sequence of Sphaeroforma arctica JP610.</title>
        <authorList>
            <consortium name="The Broad Institute Genome Sequencing Platform"/>
            <person name="Russ C."/>
            <person name="Cuomo C."/>
            <person name="Young S.K."/>
            <person name="Zeng Q."/>
            <person name="Gargeya S."/>
            <person name="Alvarado L."/>
            <person name="Berlin A."/>
            <person name="Chapman S.B."/>
            <person name="Chen Z."/>
            <person name="Freedman E."/>
            <person name="Gellesch M."/>
            <person name="Goldberg J."/>
            <person name="Griggs A."/>
            <person name="Gujja S."/>
            <person name="Heilman E."/>
            <person name="Heiman D."/>
            <person name="Howarth C."/>
            <person name="Mehta T."/>
            <person name="Neiman D."/>
            <person name="Pearson M."/>
            <person name="Roberts A."/>
            <person name="Saif S."/>
            <person name="Shea T."/>
            <person name="Shenoy N."/>
            <person name="Sisk P."/>
            <person name="Stolte C."/>
            <person name="Sykes S."/>
            <person name="White J."/>
            <person name="Yandava C."/>
            <person name="Burger G."/>
            <person name="Gray M.W."/>
            <person name="Holland P.W.H."/>
            <person name="King N."/>
            <person name="Lang F.B.F."/>
            <person name="Roger A.J."/>
            <person name="Ruiz-Trillo I."/>
            <person name="Haas B."/>
            <person name="Nusbaum C."/>
            <person name="Birren B."/>
        </authorList>
    </citation>
    <scope>NUCLEOTIDE SEQUENCE [LARGE SCALE GENOMIC DNA]</scope>
    <source>
        <strain evidence="8 9">JP610</strain>
    </source>
</reference>
<dbReference type="AlphaFoldDB" id="A0A0L0FXQ2"/>
<evidence type="ECO:0000256" key="6">
    <source>
        <dbReference type="SAM" id="Phobius"/>
    </source>
</evidence>
<dbReference type="eggNOG" id="ENOG502SPWH">
    <property type="taxonomic scope" value="Eukaryota"/>
</dbReference>
<protein>
    <recommendedName>
        <fullName evidence="7">Glycosyl transferase 64 domain-containing protein</fullName>
    </recommendedName>
</protein>
<dbReference type="InterPro" id="IPR015338">
    <property type="entry name" value="GT64_dom"/>
</dbReference>
<dbReference type="EMBL" id="KQ242113">
    <property type="protein sequence ID" value="KNC80743.1"/>
    <property type="molecule type" value="Genomic_DNA"/>
</dbReference>
<evidence type="ECO:0000259" key="7">
    <source>
        <dbReference type="Pfam" id="PF09258"/>
    </source>
</evidence>
<dbReference type="GeneID" id="25907404"/>
<dbReference type="Pfam" id="PF09258">
    <property type="entry name" value="Glyco_transf_64"/>
    <property type="match status" value="1"/>
</dbReference>
<keyword evidence="4" id="KW-1015">Disulfide bond</keyword>
<dbReference type="STRING" id="667725.A0A0L0FXQ2"/>
<evidence type="ECO:0000256" key="4">
    <source>
        <dbReference type="ARBA" id="ARBA00023157"/>
    </source>
</evidence>
<dbReference type="PANTHER" id="PTHR48261">
    <property type="entry name" value="ACETYLGLUCOSAMINYLTRANSFERASE"/>
    <property type="match status" value="1"/>
</dbReference>
<proteinExistence type="predicted"/>
<dbReference type="Gene3D" id="3.90.550.10">
    <property type="entry name" value="Spore Coat Polysaccharide Biosynthesis Protein SpsA, Chain A"/>
    <property type="match status" value="1"/>
</dbReference>
<dbReference type="RefSeq" id="XP_014154645.1">
    <property type="nucleotide sequence ID" value="XM_014299170.1"/>
</dbReference>
<feature type="region of interest" description="Disordered" evidence="5">
    <location>
        <begin position="151"/>
        <end position="181"/>
    </location>
</feature>
<evidence type="ECO:0000256" key="2">
    <source>
        <dbReference type="ARBA" id="ARBA00022679"/>
    </source>
</evidence>
<comment type="subcellular location">
    <subcellularLocation>
        <location evidence="1">Membrane</location>
    </subcellularLocation>
</comment>
<keyword evidence="6" id="KW-1133">Transmembrane helix</keyword>
<feature type="domain" description="Glycosyl transferase 64" evidence="7">
    <location>
        <begin position="213"/>
        <end position="395"/>
    </location>
</feature>
<evidence type="ECO:0000256" key="3">
    <source>
        <dbReference type="ARBA" id="ARBA00023136"/>
    </source>
</evidence>
<dbReference type="OrthoDB" id="3517086at2759"/>
<feature type="transmembrane region" description="Helical" evidence="6">
    <location>
        <begin position="35"/>
        <end position="57"/>
    </location>
</feature>
<organism evidence="8 9">
    <name type="scientific">Sphaeroforma arctica JP610</name>
    <dbReference type="NCBI Taxonomy" id="667725"/>
    <lineage>
        <taxon>Eukaryota</taxon>
        <taxon>Ichthyosporea</taxon>
        <taxon>Ichthyophonida</taxon>
        <taxon>Sphaeroforma</taxon>
    </lineage>
</organism>
<dbReference type="PANTHER" id="PTHR48261:SF2">
    <property type="entry name" value="ACETYLGLUCOSAMINYLTRANSFERASE"/>
    <property type="match status" value="1"/>
</dbReference>
<accession>A0A0L0FXQ2</accession>
<evidence type="ECO:0000313" key="8">
    <source>
        <dbReference type="EMBL" id="KNC80743.1"/>
    </source>
</evidence>
<dbReference type="GO" id="GO:0016020">
    <property type="term" value="C:membrane"/>
    <property type="evidence" value="ECO:0007669"/>
    <property type="project" value="UniProtKB-SubCell"/>
</dbReference>
<keyword evidence="9" id="KW-1185">Reference proteome</keyword>
<dbReference type="GO" id="GO:0016757">
    <property type="term" value="F:glycosyltransferase activity"/>
    <property type="evidence" value="ECO:0007669"/>
    <property type="project" value="InterPro"/>
</dbReference>